<dbReference type="SUPFAM" id="SSF82171">
    <property type="entry name" value="DPP6 N-terminal domain-like"/>
    <property type="match status" value="1"/>
</dbReference>
<dbReference type="GO" id="GO:0004252">
    <property type="term" value="F:serine-type endopeptidase activity"/>
    <property type="evidence" value="ECO:0007669"/>
    <property type="project" value="TreeGrafter"/>
</dbReference>
<dbReference type="PANTHER" id="PTHR42776:SF27">
    <property type="entry name" value="DIPEPTIDYL PEPTIDASE FAMILY MEMBER 6"/>
    <property type="match status" value="1"/>
</dbReference>
<organism evidence="4 5">
    <name type="scientific">Myroides albus</name>
    <dbReference type="NCBI Taxonomy" id="2562892"/>
    <lineage>
        <taxon>Bacteria</taxon>
        <taxon>Pseudomonadati</taxon>
        <taxon>Bacteroidota</taxon>
        <taxon>Flavobacteriia</taxon>
        <taxon>Flavobacteriales</taxon>
        <taxon>Flavobacteriaceae</taxon>
        <taxon>Myroides</taxon>
    </lineage>
</organism>
<proteinExistence type="predicted"/>
<sequence length="854" mass="98877">MNKNLNLYIILLVIICALHSLKAQDNNDSINEKSFWNTVIPTKLSPDGKWAIISQTDNTSSKSNKTYFVNTKTKEKKEFSHLDHFYDYFLDDGLFIAKDNGKIIVHTLNHNDSLVISNIKNFDVSKQNQLLIYLNNEFDVSIMQLNEKLNRNKIILTKSNIQSFYLSKNSKHLILLSKDNKILHVNLSDFSIKKITSIDYSIEKLQWNIQQDAFLIKSNKNKFKLVDLNTYNISEIKIPFPEKTSAIDISFFSNNDLFISFNEITNQPIPETQYIDIWQTNSKHLIPSSFSLKYITLQKAFVYKTAENILTQLDTSNDTNYLNIGVPGFLLSFNPYLKQDFSTSNAIIDYHLFDIKKLKNIALLTTTTSKVFSLSKDNKHLLYPKTSDDAQWEILSFETLKKTPIIKGKSEKVNLTPIWSKDSKSIIYASNSILKIFNIEDKKIREIGEFIKANQGQKIYLINNKQKENNSQFLNLKSPLYFYVNSQTDNRIYIYEKDNLQHIYETDNIINLQTNFNNPYSDKANAVLFSIENYNLPPKILILQGRKIKELINSPIDPDLYSWRKKVEFTYSDKHKVTLHGSLLYPKDYNPNKKYPMIVNVYDLTFSNSLNYFTTPLPVASHSGFNPTLLSEKGYFVLQAQTYVSEEGATISAIDCTVNAVEKALIVEHAIDKENLGIIGHSFGGYKSAAIITGTDIFKAAIAGAGLYDILGQFNFAYSYMRLMPDWYRTEKVQLNFNQKYSENPEKYYKNSPLLNAYKINTPILLWTGLEDINVPWKNTQKMFLALKREKKPVIALFYNKIAHNLSRQKNEAKANIDLTYRIIDWFDYHLKNNKDIQWIENGLNLNKYSKSYL</sequence>
<evidence type="ECO:0000256" key="1">
    <source>
        <dbReference type="ARBA" id="ARBA00022801"/>
    </source>
</evidence>
<dbReference type="GO" id="GO:0006508">
    <property type="term" value="P:proteolysis"/>
    <property type="evidence" value="ECO:0007669"/>
    <property type="project" value="InterPro"/>
</dbReference>
<reference evidence="4 5" key="1">
    <citation type="submission" date="2019-11" db="EMBL/GenBank/DDBJ databases">
        <title>Genome of Strain BIT-d1.</title>
        <authorList>
            <person name="Yang Y."/>
        </authorList>
    </citation>
    <scope>NUCLEOTIDE SEQUENCE [LARGE SCALE GENOMIC DNA]</scope>
    <source>
        <strain evidence="4 5">BIT-d1</strain>
    </source>
</reference>
<dbReference type="PANTHER" id="PTHR42776">
    <property type="entry name" value="SERINE PEPTIDASE S9 FAMILY MEMBER"/>
    <property type="match status" value="1"/>
</dbReference>
<keyword evidence="5" id="KW-1185">Reference proteome</keyword>
<evidence type="ECO:0000313" key="4">
    <source>
        <dbReference type="EMBL" id="MTG98539.1"/>
    </source>
</evidence>
<dbReference type="InterPro" id="IPR029058">
    <property type="entry name" value="AB_hydrolase_fold"/>
</dbReference>
<dbReference type="Pfam" id="PF00326">
    <property type="entry name" value="Peptidase_S9"/>
    <property type="match status" value="1"/>
</dbReference>
<dbReference type="InterPro" id="IPR001375">
    <property type="entry name" value="Peptidase_S9_cat"/>
</dbReference>
<feature type="signal peptide" evidence="2">
    <location>
        <begin position="1"/>
        <end position="25"/>
    </location>
</feature>
<keyword evidence="1" id="KW-0378">Hydrolase</keyword>
<evidence type="ECO:0000313" key="5">
    <source>
        <dbReference type="Proteomes" id="UP000438760"/>
    </source>
</evidence>
<comment type="caution">
    <text evidence="4">The sequence shown here is derived from an EMBL/GenBank/DDBJ whole genome shotgun (WGS) entry which is preliminary data.</text>
</comment>
<protein>
    <submittedName>
        <fullName evidence="4">Prolyl oligopeptidase family serine peptidase</fullName>
    </submittedName>
</protein>
<dbReference type="Gene3D" id="3.40.50.1820">
    <property type="entry name" value="alpha/beta hydrolase"/>
    <property type="match status" value="1"/>
</dbReference>
<dbReference type="SUPFAM" id="SSF53474">
    <property type="entry name" value="alpha/beta-Hydrolases"/>
    <property type="match status" value="1"/>
</dbReference>
<accession>A0A6I3LGC0</accession>
<dbReference type="Proteomes" id="UP000438760">
    <property type="component" value="Unassembled WGS sequence"/>
</dbReference>
<name>A0A6I3LGC0_9FLAO</name>
<evidence type="ECO:0000259" key="3">
    <source>
        <dbReference type="Pfam" id="PF00326"/>
    </source>
</evidence>
<evidence type="ECO:0000256" key="2">
    <source>
        <dbReference type="SAM" id="SignalP"/>
    </source>
</evidence>
<dbReference type="AlphaFoldDB" id="A0A6I3LGC0"/>
<dbReference type="RefSeq" id="WP_155092562.1">
    <property type="nucleotide sequence ID" value="NZ_WMJX01000022.1"/>
</dbReference>
<dbReference type="OrthoDB" id="9812921at2"/>
<keyword evidence="2" id="KW-0732">Signal</keyword>
<dbReference type="EMBL" id="WMJX01000022">
    <property type="protein sequence ID" value="MTG98539.1"/>
    <property type="molecule type" value="Genomic_DNA"/>
</dbReference>
<feature type="chain" id="PRO_5026292459" evidence="2">
    <location>
        <begin position="26"/>
        <end position="854"/>
    </location>
</feature>
<feature type="domain" description="Peptidase S9 prolyl oligopeptidase catalytic" evidence="3">
    <location>
        <begin position="660"/>
        <end position="833"/>
    </location>
</feature>
<gene>
    <name evidence="4" type="ORF">GJV76_10450</name>
</gene>